<keyword evidence="1" id="KW-0812">Transmembrane</keyword>
<comment type="caution">
    <text evidence="2">The sequence shown here is derived from an EMBL/GenBank/DDBJ whole genome shotgun (WGS) entry which is preliminary data.</text>
</comment>
<proteinExistence type="predicted"/>
<dbReference type="SUPFAM" id="SSF49785">
    <property type="entry name" value="Galactose-binding domain-like"/>
    <property type="match status" value="1"/>
</dbReference>
<dbReference type="EMBL" id="RRYP01005363">
    <property type="protein sequence ID" value="TNV82111.1"/>
    <property type="molecule type" value="Genomic_DNA"/>
</dbReference>
<feature type="transmembrane region" description="Helical" evidence="1">
    <location>
        <begin position="126"/>
        <end position="143"/>
    </location>
</feature>
<feature type="transmembrane region" description="Helical" evidence="1">
    <location>
        <begin position="155"/>
        <end position="174"/>
    </location>
</feature>
<feature type="transmembrane region" description="Helical" evidence="1">
    <location>
        <begin position="203"/>
        <end position="232"/>
    </location>
</feature>
<dbReference type="AlphaFoldDB" id="A0A8J8NUP4"/>
<feature type="transmembrane region" description="Helical" evidence="1">
    <location>
        <begin position="85"/>
        <end position="114"/>
    </location>
</feature>
<evidence type="ECO:0000313" key="2">
    <source>
        <dbReference type="EMBL" id="TNV82111.1"/>
    </source>
</evidence>
<dbReference type="InterPro" id="IPR008979">
    <property type="entry name" value="Galactose-bd-like_sf"/>
</dbReference>
<feature type="transmembrane region" description="Helical" evidence="1">
    <location>
        <begin position="335"/>
        <end position="357"/>
    </location>
</feature>
<evidence type="ECO:0000256" key="1">
    <source>
        <dbReference type="SAM" id="Phobius"/>
    </source>
</evidence>
<evidence type="ECO:0000313" key="3">
    <source>
        <dbReference type="Proteomes" id="UP000785679"/>
    </source>
</evidence>
<protein>
    <recommendedName>
        <fullName evidence="4">F5/8 type C domain-containing protein</fullName>
    </recommendedName>
</protein>
<keyword evidence="1" id="KW-0472">Membrane</keyword>
<name>A0A8J8NUP4_HALGN</name>
<sequence length="534" mass="62153">MQQHFMNNFRVIQLDEDYYSYLIYNKLKDLLYERYELQDGEETISYYSQRRSSMLGLLKKIYMYHKQPMEKVYKSYQILTWEMKIVLFIVYFFIMLALSLWLLFSVMLILPIIIIWESTKFLVNHLAYLVIIIQQLVLVKFTVDVVQQDIFFSDDITRLALQLMLIFFIPVLLIKDVRSLQTCKAVLTNYLGNKQLNIKPWEIAFVCIGPLMLRMFTVLHSMVLLFLVVITTDITYQSVPIDVIWNYTAILSVAQFDIVIMSLQFIESKRQKEDEKALQEETFFEKSENKGQLPIWMKKQQPLLKETGFLKIVVTKENEIGESVFQRYLAGIKNYLDVSYFIQAAGLVAWALFFYFLKYYHTSEVSGIPDIVTPLTYIEDIMVPAFTFGFPVTASSVLSTETLLAGRITQKYDKSSKGLQAWCANNNLTGEWIQLSNHDPLPLNWTLLSLGGRGDLTNTIRLNVTVSLSNNSYQFVSIGQYVINDIANRVHNYTLSNAVGRHLRIEVNEWSGANPCLRFEAYFMATVEREVKQP</sequence>
<organism evidence="2 3">
    <name type="scientific">Halteria grandinella</name>
    <dbReference type="NCBI Taxonomy" id="5974"/>
    <lineage>
        <taxon>Eukaryota</taxon>
        <taxon>Sar</taxon>
        <taxon>Alveolata</taxon>
        <taxon>Ciliophora</taxon>
        <taxon>Intramacronucleata</taxon>
        <taxon>Spirotrichea</taxon>
        <taxon>Stichotrichia</taxon>
        <taxon>Sporadotrichida</taxon>
        <taxon>Halteriidae</taxon>
        <taxon>Halteria</taxon>
    </lineage>
</organism>
<keyword evidence="1" id="KW-1133">Transmembrane helix</keyword>
<evidence type="ECO:0008006" key="4">
    <source>
        <dbReference type="Google" id="ProtNLM"/>
    </source>
</evidence>
<dbReference type="Gene3D" id="2.60.120.260">
    <property type="entry name" value="Galactose-binding domain-like"/>
    <property type="match status" value="1"/>
</dbReference>
<accession>A0A8J8NUP4</accession>
<reference evidence="2" key="1">
    <citation type="submission" date="2019-06" db="EMBL/GenBank/DDBJ databases">
        <authorList>
            <person name="Zheng W."/>
        </authorList>
    </citation>
    <scope>NUCLEOTIDE SEQUENCE</scope>
    <source>
        <strain evidence="2">QDHG01</strain>
    </source>
</reference>
<dbReference type="Proteomes" id="UP000785679">
    <property type="component" value="Unassembled WGS sequence"/>
</dbReference>
<gene>
    <name evidence="2" type="ORF">FGO68_gene13560</name>
</gene>
<keyword evidence="3" id="KW-1185">Reference proteome</keyword>
<feature type="transmembrane region" description="Helical" evidence="1">
    <location>
        <begin position="244"/>
        <end position="266"/>
    </location>
</feature>